<evidence type="ECO:0000313" key="3">
    <source>
        <dbReference type="Proteomes" id="UP000427769"/>
    </source>
</evidence>
<evidence type="ECO:0000313" key="2">
    <source>
        <dbReference type="EMBL" id="BBO77481.1"/>
    </source>
</evidence>
<dbReference type="PANTHER" id="PTHR42759:SF1">
    <property type="entry name" value="MAGNESIUM-CHELATASE SUBUNIT CHLD"/>
    <property type="match status" value="1"/>
</dbReference>
<accession>A0A5K7ZCM6</accession>
<protein>
    <submittedName>
        <fullName evidence="2">ATPase</fullName>
    </submittedName>
</protein>
<keyword evidence="3" id="KW-1185">Reference proteome</keyword>
<dbReference type="GO" id="GO:0005524">
    <property type="term" value="F:ATP binding"/>
    <property type="evidence" value="ECO:0007669"/>
    <property type="project" value="InterPro"/>
</dbReference>
<gene>
    <name evidence="2" type="ORF">DSCW_48980</name>
</gene>
<dbReference type="CDD" id="cd00009">
    <property type="entry name" value="AAA"/>
    <property type="match status" value="1"/>
</dbReference>
<dbReference type="Pfam" id="PF07728">
    <property type="entry name" value="AAA_5"/>
    <property type="match status" value="1"/>
</dbReference>
<dbReference type="InterPro" id="IPR011704">
    <property type="entry name" value="ATPase_dyneun-rel_AAA"/>
</dbReference>
<dbReference type="KEGG" id="dwd:DSCW_48980"/>
<dbReference type="EMBL" id="AP021875">
    <property type="protein sequence ID" value="BBO77481.1"/>
    <property type="molecule type" value="Genomic_DNA"/>
</dbReference>
<proteinExistence type="predicted"/>
<dbReference type="PANTHER" id="PTHR42759">
    <property type="entry name" value="MOXR FAMILY PROTEIN"/>
    <property type="match status" value="1"/>
</dbReference>
<evidence type="ECO:0000259" key="1">
    <source>
        <dbReference type="SMART" id="SM00382"/>
    </source>
</evidence>
<dbReference type="Proteomes" id="UP000427769">
    <property type="component" value="Chromosome"/>
</dbReference>
<dbReference type="AlphaFoldDB" id="A0A5K7ZCM6"/>
<dbReference type="InterPro" id="IPR050764">
    <property type="entry name" value="CbbQ/NirQ/NorQ/GpvN"/>
</dbReference>
<dbReference type="Gene3D" id="3.40.50.300">
    <property type="entry name" value="P-loop containing nucleotide triphosphate hydrolases"/>
    <property type="match status" value="1"/>
</dbReference>
<reference evidence="2 3" key="1">
    <citation type="submission" date="2019-11" db="EMBL/GenBank/DDBJ databases">
        <title>Comparative genomics of hydrocarbon-degrading Desulfosarcina strains.</title>
        <authorList>
            <person name="Watanabe M."/>
            <person name="Kojima H."/>
            <person name="Fukui M."/>
        </authorList>
    </citation>
    <scope>NUCLEOTIDE SEQUENCE [LARGE SCALE GENOMIC DNA]</scope>
    <source>
        <strain evidence="2 3">PP31</strain>
    </source>
</reference>
<sequence>MKPSNVQTSLKILIKCRQPVFLWGPPGVGKSQVVQQITRELEVDCTDVRAVLLDPVDLRGLPHINGDHRAHWATPDFLPQDGKGVLFLDELNAAPPLVQAACYQLVLDRRIGEYILPEGWAVIAAGNRESDRAVTHRMPSALANRFVHINFDADVEDWTAWALRRGIKNEVIAFIRFRPELLHQFEGRADEKAFPSPRSWEFVSNVLGQNPSSDVEYDLLAGTVGEGAAIEMLGFLRIFRSLPSPDAVLINPSGAIVPEDPAALYALCGALAKKASDNNFGRLIAYALRLPAEFSVLLVRDAIHYAPEVQNTRAFIEWSANHQDVLI</sequence>
<dbReference type="SMART" id="SM00382">
    <property type="entry name" value="AAA"/>
    <property type="match status" value="1"/>
</dbReference>
<dbReference type="OrthoDB" id="9808317at2"/>
<dbReference type="GO" id="GO:0016887">
    <property type="term" value="F:ATP hydrolysis activity"/>
    <property type="evidence" value="ECO:0007669"/>
    <property type="project" value="InterPro"/>
</dbReference>
<feature type="domain" description="AAA+ ATPase" evidence="1">
    <location>
        <begin position="16"/>
        <end position="152"/>
    </location>
</feature>
<name>A0A5K7ZCM6_9BACT</name>
<dbReference type="InterPro" id="IPR003593">
    <property type="entry name" value="AAA+_ATPase"/>
</dbReference>
<dbReference type="InterPro" id="IPR027417">
    <property type="entry name" value="P-loop_NTPase"/>
</dbReference>
<organism evidence="2 3">
    <name type="scientific">Desulfosarcina widdelii</name>
    <dbReference type="NCBI Taxonomy" id="947919"/>
    <lineage>
        <taxon>Bacteria</taxon>
        <taxon>Pseudomonadati</taxon>
        <taxon>Thermodesulfobacteriota</taxon>
        <taxon>Desulfobacteria</taxon>
        <taxon>Desulfobacterales</taxon>
        <taxon>Desulfosarcinaceae</taxon>
        <taxon>Desulfosarcina</taxon>
    </lineage>
</organism>
<dbReference type="RefSeq" id="WP_155306214.1">
    <property type="nucleotide sequence ID" value="NZ_AP021875.1"/>
</dbReference>
<dbReference type="SUPFAM" id="SSF52540">
    <property type="entry name" value="P-loop containing nucleoside triphosphate hydrolases"/>
    <property type="match status" value="1"/>
</dbReference>